<keyword evidence="1" id="KW-0812">Transmembrane</keyword>
<comment type="caution">
    <text evidence="2">The sequence shown here is derived from an EMBL/GenBank/DDBJ whole genome shotgun (WGS) entry which is preliminary data.</text>
</comment>
<name>A0A1G2PYP3_9BACT</name>
<protein>
    <submittedName>
        <fullName evidence="2">Uncharacterized protein</fullName>
    </submittedName>
</protein>
<feature type="transmembrane region" description="Helical" evidence="1">
    <location>
        <begin position="38"/>
        <end position="56"/>
    </location>
</feature>
<evidence type="ECO:0000313" key="2">
    <source>
        <dbReference type="EMBL" id="OHA52731.1"/>
    </source>
</evidence>
<gene>
    <name evidence="2" type="ORF">A3A97_01150</name>
</gene>
<organism evidence="2 3">
    <name type="scientific">Candidatus Terrybacteria bacterium RIFCSPLOWO2_01_FULL_40_23</name>
    <dbReference type="NCBI Taxonomy" id="1802366"/>
    <lineage>
        <taxon>Bacteria</taxon>
        <taxon>Candidatus Terryibacteriota</taxon>
    </lineage>
</organism>
<evidence type="ECO:0000256" key="1">
    <source>
        <dbReference type="SAM" id="Phobius"/>
    </source>
</evidence>
<dbReference type="Proteomes" id="UP000176951">
    <property type="component" value="Unassembled WGS sequence"/>
</dbReference>
<accession>A0A1G2PYP3</accession>
<proteinExistence type="predicted"/>
<feature type="transmembrane region" description="Helical" evidence="1">
    <location>
        <begin position="68"/>
        <end position="91"/>
    </location>
</feature>
<keyword evidence="1" id="KW-1133">Transmembrane helix</keyword>
<keyword evidence="1" id="KW-0472">Membrane</keyword>
<reference evidence="2 3" key="1">
    <citation type="journal article" date="2016" name="Nat. Commun.">
        <title>Thousands of microbial genomes shed light on interconnected biogeochemical processes in an aquifer system.</title>
        <authorList>
            <person name="Anantharaman K."/>
            <person name="Brown C.T."/>
            <person name="Hug L.A."/>
            <person name="Sharon I."/>
            <person name="Castelle C.J."/>
            <person name="Probst A.J."/>
            <person name="Thomas B.C."/>
            <person name="Singh A."/>
            <person name="Wilkins M.J."/>
            <person name="Karaoz U."/>
            <person name="Brodie E.L."/>
            <person name="Williams K.H."/>
            <person name="Hubbard S.S."/>
            <person name="Banfield J.F."/>
        </authorList>
    </citation>
    <scope>NUCLEOTIDE SEQUENCE [LARGE SCALE GENOMIC DNA]</scope>
</reference>
<evidence type="ECO:0000313" key="3">
    <source>
        <dbReference type="Proteomes" id="UP000176951"/>
    </source>
</evidence>
<sequence length="118" mass="13770">MKIEIISFNFNQYMEYFLAQVPNIWKPNTLEVGIKATLYFWYLTLPAIILIFLAIRKLNSKFGIKRKSLVAVIIVLLLWLIAARILHFFFINRPTDASLFLRCFIHCSEAPFVGGWGK</sequence>
<dbReference type="AlphaFoldDB" id="A0A1G2PYP3"/>
<dbReference type="EMBL" id="MHSW01000005">
    <property type="protein sequence ID" value="OHA52731.1"/>
    <property type="molecule type" value="Genomic_DNA"/>
</dbReference>